<dbReference type="GO" id="GO:0000175">
    <property type="term" value="F:3'-5'-RNA exonuclease activity"/>
    <property type="evidence" value="ECO:0007669"/>
    <property type="project" value="TreeGrafter"/>
</dbReference>
<dbReference type="InterPro" id="IPR041505">
    <property type="entry name" value="Dis3_CSD2"/>
</dbReference>
<dbReference type="Gene3D" id="2.40.50.700">
    <property type="match status" value="1"/>
</dbReference>
<feature type="compositionally biased region" description="Gly residues" evidence="1">
    <location>
        <begin position="435"/>
        <end position="446"/>
    </location>
</feature>
<dbReference type="PANTHER" id="PTHR23355:SF9">
    <property type="entry name" value="DIS3-LIKE EXONUCLEASE 2"/>
    <property type="match status" value="1"/>
</dbReference>
<feature type="compositionally biased region" description="Low complexity" evidence="1">
    <location>
        <begin position="407"/>
        <end position="427"/>
    </location>
</feature>
<protein>
    <recommendedName>
        <fullName evidence="2">RNB domain-containing protein</fullName>
    </recommendedName>
</protein>
<dbReference type="SUPFAM" id="SSF50249">
    <property type="entry name" value="Nucleic acid-binding proteins"/>
    <property type="match status" value="3"/>
</dbReference>
<proteinExistence type="predicted"/>
<feature type="compositionally biased region" description="Low complexity" evidence="1">
    <location>
        <begin position="372"/>
        <end position="384"/>
    </location>
</feature>
<dbReference type="Pfam" id="PF17849">
    <property type="entry name" value="OB_Dis3"/>
    <property type="match status" value="1"/>
</dbReference>
<dbReference type="InterPro" id="IPR022966">
    <property type="entry name" value="RNase_II/R_CS"/>
</dbReference>
<feature type="compositionally biased region" description="Acidic residues" evidence="1">
    <location>
        <begin position="328"/>
        <end position="366"/>
    </location>
</feature>
<evidence type="ECO:0000256" key="1">
    <source>
        <dbReference type="SAM" id="MobiDB-lite"/>
    </source>
</evidence>
<dbReference type="EMBL" id="VLTM01000034">
    <property type="protein sequence ID" value="KAA0161579.1"/>
    <property type="molecule type" value="Genomic_DNA"/>
</dbReference>
<evidence type="ECO:0000313" key="3">
    <source>
        <dbReference type="EMBL" id="KAA0161579.1"/>
    </source>
</evidence>
<feature type="compositionally biased region" description="Gly residues" evidence="1">
    <location>
        <begin position="534"/>
        <end position="548"/>
    </location>
</feature>
<dbReference type="Gene3D" id="2.40.50.690">
    <property type="match status" value="1"/>
</dbReference>
<reference evidence="3 4" key="1">
    <citation type="submission" date="2019-07" db="EMBL/GenBank/DDBJ databases">
        <title>Genomes of Cafeteria roenbergensis.</title>
        <authorList>
            <person name="Fischer M.G."/>
            <person name="Hackl T."/>
            <person name="Roman M."/>
        </authorList>
    </citation>
    <scope>NUCLEOTIDE SEQUENCE [LARGE SCALE GENOMIC DNA]</scope>
    <source>
        <strain evidence="3 4">Cflag</strain>
    </source>
</reference>
<dbReference type="SMART" id="SM00955">
    <property type="entry name" value="RNB"/>
    <property type="match status" value="1"/>
</dbReference>
<name>A0A5A8D9N6_CAFRO</name>
<organism evidence="3 4">
    <name type="scientific">Cafeteria roenbergensis</name>
    <name type="common">Marine flagellate</name>
    <dbReference type="NCBI Taxonomy" id="33653"/>
    <lineage>
        <taxon>Eukaryota</taxon>
        <taxon>Sar</taxon>
        <taxon>Stramenopiles</taxon>
        <taxon>Bigyra</taxon>
        <taxon>Opalozoa</taxon>
        <taxon>Bicosoecida</taxon>
        <taxon>Cafeteriaceae</taxon>
        <taxon>Cafeteria</taxon>
    </lineage>
</organism>
<dbReference type="PROSITE" id="PS01175">
    <property type="entry name" value="RIBONUCLEASE_II"/>
    <property type="match status" value="1"/>
</dbReference>
<dbReference type="InterPro" id="IPR050180">
    <property type="entry name" value="RNR_Ribonuclease"/>
</dbReference>
<accession>A0A5A8D9N6</accession>
<dbReference type="Pfam" id="PF00773">
    <property type="entry name" value="RNB"/>
    <property type="match status" value="1"/>
</dbReference>
<dbReference type="GO" id="GO:0003723">
    <property type="term" value="F:RNA binding"/>
    <property type="evidence" value="ECO:0007669"/>
    <property type="project" value="InterPro"/>
</dbReference>
<gene>
    <name evidence="3" type="ORF">FNF31_03693</name>
</gene>
<dbReference type="GO" id="GO:0000932">
    <property type="term" value="C:P-body"/>
    <property type="evidence" value="ECO:0007669"/>
    <property type="project" value="TreeGrafter"/>
</dbReference>
<feature type="region of interest" description="Disordered" evidence="1">
    <location>
        <begin position="534"/>
        <end position="558"/>
    </location>
</feature>
<sequence length="1516" mass="160998">MAAAPAASPQVWVDPTAQALCRGDAAPTFGMNLQVMSPPTDAAFLAEYEALARRLREAGGSALHVYDPKHLHITVASPIVFFSATEAFPDEESRAALTAKLVAAMDAACTPANGFFSKAFALRARAVERRERAVIVLYDDESGAIERARECMETLRGLSDLEEARLFDKAAGGFKMPRGIVHTTVARYVAAPGEAGSAAELAWCEAVDRACAAWKPVSFPVTEALLVKEAMPYMHLDSREHHILPEDIFDVSPRDADAANKRLKEIYEADPEGVWGVPDDVVVAVGTAGYVDAAGRELTRAGMVPTGDSASTDLRLASAAAAAIDAAGDADDEADEAAPGDDEDNEGEEDDEDGADDEDDGDDDDEKSAGFASAVSGARRVAVAKGPTASGARPPTSPARRTGSHPRAFAGAAAAADADSDSASVSSAERRRGGGARGGGGGGGGGRRGKQHWAPHWTREGTIAAIEEGRVLVGTIRVNARRRTEAYVSVPGLAVDILIPNENARNRALTGDVVAVALDAADGWDLRRSLGGGGGGYASGGRAQGGSRRGSVSSYGSETDAEDAAAAAEAAVKARQALVAERAAKAHPIPSVEKMYVGEVGSDPASGATTTPAAGVGAAAAASSGAGDSAAEGGLEHRLWRPRVDVRIKHVPASDEAGGGGSAAKDPSDAAAVAEEAASLAFPVTIQGWNMPTVTEAFRAAIVRASWATQSGTRQPTARVVSILKRQHSLTFVGTLQPMHDGDVSVPASDRFIRLVPLNNADPWIYIDTGDESIPKGFLDDTREFKRSLFAAVVDDADWDERSRFPRGKLKASLGESGTIVTDLQAILQKHEIDSSAFSEAVVEELRPLTEEKARSGKGGWRVPEEERARRRDLTSECIFTIDPTTAKDLDDALHIKPLGDGRFEVGVHIADVSHFVTPGSAVDEEARRRCTSTYLVTRVIPMLPPILCEELCSLNPNVDRLAFSCIWVMNDKGEMEPDEPWYGRTIIRCCAKLDYPTAQHMIEGTIPVADTPGADAMREDVPAELWEVARRPTADCAFHCDDVIERVRMLQTVAAGRRKARFASGALRLNRAKLAFRLDSDGNPTGFAQYPIKDSNRLVEEYMLMANYLVAEKMIRCAKEVAVLRCHPSPLLDRVTKAVDNLHAAGLDFFEWEPDSAASLQRSLSLTNAVSPSLMESVVDICTQPNMPAQYFLCPDQPSTEWAHYALAIPYYTHFTSPIRRYADVMVHRVLQATIEGPDAVARLIASGSAAGGMPPAPAAAAGSRAAPAGDSAALGRALVSQQCDTCNERKMAAKRAQEDFDKVYLCVFLRNAAAPFDTWATVEELGGNFCKVVVDGLGLTFQCYYDRNGANGDMDGESTVILTPAEPPSTETAKAAVARLTTAERRWAGQPARAIPFKVTADVTRLAKNRSVHVEPPPEDSSGSGDSAIAAAIAAAKGEGASDADPLIDGDATSAKIEAAATPYPTQLTLSLLSRVRVRLIVRDDKIPSEPEVVILHMAAWRRASPPEVHGRGP</sequence>
<evidence type="ECO:0000313" key="4">
    <source>
        <dbReference type="Proteomes" id="UP000325113"/>
    </source>
</evidence>
<comment type="caution">
    <text evidence="3">The sequence shown here is derived from an EMBL/GenBank/DDBJ whole genome shotgun (WGS) entry which is preliminary data.</text>
</comment>
<dbReference type="InterPro" id="IPR012340">
    <property type="entry name" value="NA-bd_OB-fold"/>
</dbReference>
<dbReference type="GO" id="GO:0006402">
    <property type="term" value="P:mRNA catabolic process"/>
    <property type="evidence" value="ECO:0007669"/>
    <property type="project" value="TreeGrafter"/>
</dbReference>
<dbReference type="PANTHER" id="PTHR23355">
    <property type="entry name" value="RIBONUCLEASE"/>
    <property type="match status" value="1"/>
</dbReference>
<evidence type="ECO:0000259" key="2">
    <source>
        <dbReference type="SMART" id="SM00955"/>
    </source>
</evidence>
<dbReference type="InterPro" id="IPR001900">
    <property type="entry name" value="RNase_II/R"/>
</dbReference>
<feature type="region of interest" description="Disordered" evidence="1">
    <location>
        <begin position="324"/>
        <end position="455"/>
    </location>
</feature>
<feature type="domain" description="RNB" evidence="2">
    <location>
        <begin position="871"/>
        <end position="1238"/>
    </location>
</feature>
<dbReference type="Proteomes" id="UP000325113">
    <property type="component" value="Unassembled WGS sequence"/>
</dbReference>